<dbReference type="EMBL" id="JBJQOH010000006">
    <property type="protein sequence ID" value="KAL3684947.1"/>
    <property type="molecule type" value="Genomic_DNA"/>
</dbReference>
<evidence type="ECO:0000313" key="2">
    <source>
        <dbReference type="Proteomes" id="UP001633002"/>
    </source>
</evidence>
<organism evidence="1 2">
    <name type="scientific">Riccia sorocarpa</name>
    <dbReference type="NCBI Taxonomy" id="122646"/>
    <lineage>
        <taxon>Eukaryota</taxon>
        <taxon>Viridiplantae</taxon>
        <taxon>Streptophyta</taxon>
        <taxon>Embryophyta</taxon>
        <taxon>Marchantiophyta</taxon>
        <taxon>Marchantiopsida</taxon>
        <taxon>Marchantiidae</taxon>
        <taxon>Marchantiales</taxon>
        <taxon>Ricciaceae</taxon>
        <taxon>Riccia</taxon>
    </lineage>
</organism>
<dbReference type="AlphaFoldDB" id="A0ABD3H0A2"/>
<sequence length="90" mass="10040">MWHTIKFSLTHEMAQVPPAVARSCGTVCSAPHFSRASVLSQNGKEFAKEKLDIATSAGKAWSGHYRERVIRDLPRCYFEAVEMIAKESGE</sequence>
<reference evidence="1 2" key="1">
    <citation type="submission" date="2024-09" db="EMBL/GenBank/DDBJ databases">
        <title>Chromosome-scale assembly of Riccia sorocarpa.</title>
        <authorList>
            <person name="Paukszto L."/>
        </authorList>
    </citation>
    <scope>NUCLEOTIDE SEQUENCE [LARGE SCALE GENOMIC DNA]</scope>
    <source>
        <strain evidence="1">LP-2024</strain>
        <tissue evidence="1">Aerial parts of the thallus</tissue>
    </source>
</reference>
<name>A0ABD3H0A2_9MARC</name>
<keyword evidence="2" id="KW-1185">Reference proteome</keyword>
<comment type="caution">
    <text evidence="1">The sequence shown here is derived from an EMBL/GenBank/DDBJ whole genome shotgun (WGS) entry which is preliminary data.</text>
</comment>
<evidence type="ECO:0000313" key="1">
    <source>
        <dbReference type="EMBL" id="KAL3684947.1"/>
    </source>
</evidence>
<accession>A0ABD3H0A2</accession>
<protein>
    <submittedName>
        <fullName evidence="1">Uncharacterized protein</fullName>
    </submittedName>
</protein>
<gene>
    <name evidence="1" type="ORF">R1sor_002969</name>
</gene>
<proteinExistence type="predicted"/>
<dbReference type="Proteomes" id="UP001633002">
    <property type="component" value="Unassembled WGS sequence"/>
</dbReference>